<comment type="caution">
    <text evidence="2">The sequence shown here is derived from an EMBL/GenBank/DDBJ whole genome shotgun (WGS) entry which is preliminary data.</text>
</comment>
<dbReference type="OrthoDB" id="9771666at2"/>
<proteinExistence type="predicted"/>
<evidence type="ECO:0000313" key="3">
    <source>
        <dbReference type="Proteomes" id="UP000318681"/>
    </source>
</evidence>
<dbReference type="SUPFAM" id="SSF53474">
    <property type="entry name" value="alpha/beta-Hydrolases"/>
    <property type="match status" value="1"/>
</dbReference>
<dbReference type="Pfam" id="PF01738">
    <property type="entry name" value="DLH"/>
    <property type="match status" value="1"/>
</dbReference>
<gene>
    <name evidence="2" type="ORF">FOY91_11110</name>
</gene>
<feature type="domain" description="Dienelactone hydrolase" evidence="1">
    <location>
        <begin position="16"/>
        <end position="232"/>
    </location>
</feature>
<sequence length="234" mass="24482">MGAMIDIDTLCHDARFGGYCAEPDGPAGAAVIVVQEIFGVNPGIRAKCDEWAAAGYLAIAPDLFWRSQPGVELEPETPGDFEKAVALMQACDVDRAIGDIEASIRAARARLGDAHGKVGVVGFCFGGLLAYLSATRTDADAAVGYYGGRIDAFLGESHAIGKPLLLHFALEDAHIDAAARQAVHAALDDNRHVGIEEYAGADHGFAATSGSRRNDAAAKKADARTSAFFAEHLG</sequence>
<evidence type="ECO:0000313" key="2">
    <source>
        <dbReference type="EMBL" id="TVV73898.1"/>
    </source>
</evidence>
<keyword evidence="2" id="KW-0378">Hydrolase</keyword>
<keyword evidence="3" id="KW-1185">Reference proteome</keyword>
<evidence type="ECO:0000259" key="1">
    <source>
        <dbReference type="Pfam" id="PF01738"/>
    </source>
</evidence>
<reference evidence="2 3" key="1">
    <citation type="submission" date="2019-07" db="EMBL/GenBank/DDBJ databases">
        <title>Sphingomonas solaris sp. nov., isolated from a solar panel from Boston, Massachusetts.</title>
        <authorList>
            <person name="Tanner K."/>
            <person name="Pascual J."/>
            <person name="Mancuso C."/>
            <person name="Pereto J."/>
            <person name="Khalil A."/>
            <person name="Vilanova C."/>
        </authorList>
    </citation>
    <scope>NUCLEOTIDE SEQUENCE [LARGE SCALE GENOMIC DNA]</scope>
    <source>
        <strain evidence="2 3">R4DWN</strain>
    </source>
</reference>
<dbReference type="InterPro" id="IPR051049">
    <property type="entry name" value="Dienelactone_hydrolase-like"/>
</dbReference>
<dbReference type="Gene3D" id="3.40.50.1820">
    <property type="entry name" value="alpha/beta hydrolase"/>
    <property type="match status" value="1"/>
</dbReference>
<dbReference type="Proteomes" id="UP000318681">
    <property type="component" value="Unassembled WGS sequence"/>
</dbReference>
<dbReference type="RefSeq" id="WP_145151517.1">
    <property type="nucleotide sequence ID" value="NZ_VNIM01000040.1"/>
</dbReference>
<dbReference type="PANTHER" id="PTHR46623">
    <property type="entry name" value="CARBOXYMETHYLENEBUTENOLIDASE-RELATED"/>
    <property type="match status" value="1"/>
</dbReference>
<organism evidence="2 3">
    <name type="scientific">Alterirhizorhabdus solaris</name>
    <dbReference type="NCBI Taxonomy" id="2529389"/>
    <lineage>
        <taxon>Bacteria</taxon>
        <taxon>Pseudomonadati</taxon>
        <taxon>Pseudomonadota</taxon>
        <taxon>Alphaproteobacteria</taxon>
        <taxon>Sphingomonadales</taxon>
        <taxon>Rhizorhabdaceae</taxon>
        <taxon>Alterirhizorhabdus</taxon>
    </lineage>
</organism>
<dbReference type="PANTHER" id="PTHR46623:SF6">
    <property type="entry name" value="ALPHA_BETA-HYDROLASES SUPERFAMILY PROTEIN"/>
    <property type="match status" value="1"/>
</dbReference>
<protein>
    <submittedName>
        <fullName evidence="2">Dienelactone hydrolase family protein</fullName>
    </submittedName>
</protein>
<dbReference type="InterPro" id="IPR029058">
    <property type="entry name" value="AB_hydrolase_fold"/>
</dbReference>
<dbReference type="EMBL" id="VNIM01000040">
    <property type="protein sequence ID" value="TVV73898.1"/>
    <property type="molecule type" value="Genomic_DNA"/>
</dbReference>
<accession>A0A558R3I7</accession>
<dbReference type="InterPro" id="IPR002925">
    <property type="entry name" value="Dienelactn_hydro"/>
</dbReference>
<name>A0A558R3I7_9SPHN</name>
<dbReference type="GO" id="GO:0016787">
    <property type="term" value="F:hydrolase activity"/>
    <property type="evidence" value="ECO:0007669"/>
    <property type="project" value="UniProtKB-KW"/>
</dbReference>
<dbReference type="AlphaFoldDB" id="A0A558R3I7"/>